<dbReference type="Pfam" id="PF00563">
    <property type="entry name" value="EAL"/>
    <property type="match status" value="1"/>
</dbReference>
<dbReference type="PROSITE" id="PS50883">
    <property type="entry name" value="EAL"/>
    <property type="match status" value="1"/>
</dbReference>
<sequence length="487" mass="53363">MNTLQVLGLCALPVLLWLYWRERSTHRKTTAVMSRALKDATERLGHDDRTGLLTLDMFEAKLNEAAQWADQSAQSLSVLTVAIDNFGLISNGFGETSAADVVKLAAERLVACADPAAAVCKVATADYALLVSGGADASTLLAQRIKAAFAQPFDIEGERVNLTCSIGIAVYPLHGAQANIINHATLAMRSLQSSGGADYCLYDPKMGSQAREEALLVNDLRQALQRGHFELYFQPKIDAQSLQVTAAEALIRWHHPTRGFVSPVVFIPLAEKYGLIGPIGTWVIEEACRQAHGWADSGLRMRVAVNISGYQMRQDNLVEFIQGVLAAHGLQPQRFTCEITETVAMEDTQATQLTFEKMRHAGFHVSIDDFGTGYSSLASLQRLPAAELKIDRAFVMDLEQNEMSRSIVKSIVQLAKACNLRIVAEGVETTGQRDLLVAMGCDDLQGYLFSMPVSGNELQKMAMNRFSANSAEFRDSLYATSFMNDMK</sequence>
<dbReference type="SMART" id="SM00052">
    <property type="entry name" value="EAL"/>
    <property type="match status" value="1"/>
</dbReference>
<dbReference type="InterPro" id="IPR052155">
    <property type="entry name" value="Biofilm_reg_signaling"/>
</dbReference>
<proteinExistence type="predicted"/>
<evidence type="ECO:0000259" key="1">
    <source>
        <dbReference type="PROSITE" id="PS50883"/>
    </source>
</evidence>
<dbReference type="PROSITE" id="PS50887">
    <property type="entry name" value="GGDEF"/>
    <property type="match status" value="1"/>
</dbReference>
<dbReference type="Pfam" id="PF00990">
    <property type="entry name" value="GGDEF"/>
    <property type="match status" value="1"/>
</dbReference>
<dbReference type="PANTHER" id="PTHR44757">
    <property type="entry name" value="DIGUANYLATE CYCLASE DGCP"/>
    <property type="match status" value="1"/>
</dbReference>
<gene>
    <name evidence="3" type="ORF">BWK72_16660</name>
</gene>
<dbReference type="AlphaFoldDB" id="A0A1W9KQZ4"/>
<evidence type="ECO:0000313" key="4">
    <source>
        <dbReference type="Proteomes" id="UP000192505"/>
    </source>
</evidence>
<dbReference type="SUPFAM" id="SSF55073">
    <property type="entry name" value="Nucleotide cyclase"/>
    <property type="match status" value="1"/>
</dbReference>
<dbReference type="InterPro" id="IPR035919">
    <property type="entry name" value="EAL_sf"/>
</dbReference>
<feature type="domain" description="EAL" evidence="1">
    <location>
        <begin position="213"/>
        <end position="466"/>
    </location>
</feature>
<name>A0A1W9KQZ4_9BURK</name>
<dbReference type="SUPFAM" id="SSF141868">
    <property type="entry name" value="EAL domain-like"/>
    <property type="match status" value="1"/>
</dbReference>
<protein>
    <recommendedName>
        <fullName evidence="5">Diguanylate cyclase/phosphodiesterase</fullName>
    </recommendedName>
</protein>
<dbReference type="SMART" id="SM00267">
    <property type="entry name" value="GGDEF"/>
    <property type="match status" value="1"/>
</dbReference>
<dbReference type="CDD" id="cd01949">
    <property type="entry name" value="GGDEF"/>
    <property type="match status" value="1"/>
</dbReference>
<evidence type="ECO:0008006" key="5">
    <source>
        <dbReference type="Google" id="ProtNLM"/>
    </source>
</evidence>
<dbReference type="CDD" id="cd01948">
    <property type="entry name" value="EAL"/>
    <property type="match status" value="1"/>
</dbReference>
<reference evidence="3 4" key="1">
    <citation type="submission" date="2017-01" db="EMBL/GenBank/DDBJ databases">
        <title>Novel large sulfur bacteria in the metagenomes of groundwater-fed chemosynthetic microbial mats in the Lake Huron basin.</title>
        <authorList>
            <person name="Sharrar A.M."/>
            <person name="Flood B.E."/>
            <person name="Bailey J.V."/>
            <person name="Jones D.S."/>
            <person name="Biddanda B."/>
            <person name="Ruberg S.A."/>
            <person name="Marcus D.N."/>
            <person name="Dick G.J."/>
        </authorList>
    </citation>
    <scope>NUCLEOTIDE SEQUENCE [LARGE SCALE GENOMIC DNA]</scope>
    <source>
        <strain evidence="3">A7</strain>
    </source>
</reference>
<evidence type="ECO:0000313" key="3">
    <source>
        <dbReference type="EMBL" id="OQW86707.1"/>
    </source>
</evidence>
<dbReference type="Proteomes" id="UP000192505">
    <property type="component" value="Unassembled WGS sequence"/>
</dbReference>
<dbReference type="EMBL" id="MTEI01000014">
    <property type="protein sequence ID" value="OQW86707.1"/>
    <property type="molecule type" value="Genomic_DNA"/>
</dbReference>
<comment type="caution">
    <text evidence="3">The sequence shown here is derived from an EMBL/GenBank/DDBJ whole genome shotgun (WGS) entry which is preliminary data.</text>
</comment>
<dbReference type="InterPro" id="IPR029787">
    <property type="entry name" value="Nucleotide_cyclase"/>
</dbReference>
<accession>A0A1W9KQZ4</accession>
<feature type="domain" description="GGDEF" evidence="2">
    <location>
        <begin position="74"/>
        <end position="204"/>
    </location>
</feature>
<dbReference type="NCBIfam" id="TIGR00254">
    <property type="entry name" value="GGDEF"/>
    <property type="match status" value="1"/>
</dbReference>
<dbReference type="InterPro" id="IPR001633">
    <property type="entry name" value="EAL_dom"/>
</dbReference>
<organism evidence="3 4">
    <name type="scientific">Rhodoferax ferrireducens</name>
    <dbReference type="NCBI Taxonomy" id="192843"/>
    <lineage>
        <taxon>Bacteria</taxon>
        <taxon>Pseudomonadati</taxon>
        <taxon>Pseudomonadota</taxon>
        <taxon>Betaproteobacteria</taxon>
        <taxon>Burkholderiales</taxon>
        <taxon>Comamonadaceae</taxon>
        <taxon>Rhodoferax</taxon>
    </lineage>
</organism>
<dbReference type="Gene3D" id="3.20.20.450">
    <property type="entry name" value="EAL domain"/>
    <property type="match status" value="1"/>
</dbReference>
<dbReference type="InterPro" id="IPR043128">
    <property type="entry name" value="Rev_trsase/Diguanyl_cyclase"/>
</dbReference>
<evidence type="ECO:0000259" key="2">
    <source>
        <dbReference type="PROSITE" id="PS50887"/>
    </source>
</evidence>
<dbReference type="PANTHER" id="PTHR44757:SF2">
    <property type="entry name" value="BIOFILM ARCHITECTURE MAINTENANCE PROTEIN MBAA"/>
    <property type="match status" value="1"/>
</dbReference>
<dbReference type="InterPro" id="IPR000160">
    <property type="entry name" value="GGDEF_dom"/>
</dbReference>
<dbReference type="Gene3D" id="3.30.70.270">
    <property type="match status" value="1"/>
</dbReference>